<keyword evidence="8" id="KW-0472">Membrane</keyword>
<keyword evidence="5" id="KW-0378">Hydrolase</keyword>
<evidence type="ECO:0000256" key="4">
    <source>
        <dbReference type="ARBA" id="ARBA00022759"/>
    </source>
</evidence>
<dbReference type="Pfam" id="PF02265">
    <property type="entry name" value="S1-P1_nuclease"/>
    <property type="match status" value="1"/>
</dbReference>
<feature type="transmembrane region" description="Helical" evidence="8">
    <location>
        <begin position="283"/>
        <end position="301"/>
    </location>
</feature>
<keyword evidence="8" id="KW-1133">Transmembrane helix</keyword>
<dbReference type="PANTHER" id="PTHR33146">
    <property type="entry name" value="ENDONUCLEASE 4"/>
    <property type="match status" value="1"/>
</dbReference>
<dbReference type="VEuPathDB" id="TrichDB:TRFO_06727"/>
<proteinExistence type="inferred from homology"/>
<keyword evidence="7" id="KW-0325">Glycoprotein</keyword>
<dbReference type="GO" id="GO:0006308">
    <property type="term" value="P:DNA catabolic process"/>
    <property type="evidence" value="ECO:0007669"/>
    <property type="project" value="InterPro"/>
</dbReference>
<dbReference type="PANTHER" id="PTHR33146:SF10">
    <property type="entry name" value="STRAND-SPECIFIC NUCLEASE, PUTATIVE-RELATED"/>
    <property type="match status" value="1"/>
</dbReference>
<dbReference type="GO" id="GO:0016788">
    <property type="term" value="F:hydrolase activity, acting on ester bonds"/>
    <property type="evidence" value="ECO:0007669"/>
    <property type="project" value="InterPro"/>
</dbReference>
<dbReference type="InterPro" id="IPR003154">
    <property type="entry name" value="S1/P1nuclease"/>
</dbReference>
<dbReference type="Gene3D" id="1.10.575.10">
    <property type="entry name" value="P1 Nuclease"/>
    <property type="match status" value="1"/>
</dbReference>
<organism evidence="9 10">
    <name type="scientific">Tritrichomonas foetus</name>
    <dbReference type="NCBI Taxonomy" id="1144522"/>
    <lineage>
        <taxon>Eukaryota</taxon>
        <taxon>Metamonada</taxon>
        <taxon>Parabasalia</taxon>
        <taxon>Tritrichomonadida</taxon>
        <taxon>Tritrichomonadidae</taxon>
        <taxon>Tritrichomonas</taxon>
    </lineage>
</organism>
<evidence type="ECO:0000313" key="10">
    <source>
        <dbReference type="Proteomes" id="UP000179807"/>
    </source>
</evidence>
<name>A0A1J4JWT7_9EUKA</name>
<dbReference type="GO" id="GO:0046872">
    <property type="term" value="F:metal ion binding"/>
    <property type="evidence" value="ECO:0007669"/>
    <property type="project" value="UniProtKB-KW"/>
</dbReference>
<evidence type="ECO:0000256" key="3">
    <source>
        <dbReference type="ARBA" id="ARBA00022723"/>
    </source>
</evidence>
<dbReference type="AlphaFoldDB" id="A0A1J4JWT7"/>
<comment type="similarity">
    <text evidence="1">Belongs to the nuclease type I family.</text>
</comment>
<dbReference type="GeneID" id="94827968"/>
<gene>
    <name evidence="9" type="ORF">TRFO_06727</name>
</gene>
<evidence type="ECO:0000256" key="7">
    <source>
        <dbReference type="ARBA" id="ARBA00023180"/>
    </source>
</evidence>
<evidence type="ECO:0000313" key="9">
    <source>
        <dbReference type="EMBL" id="OHT03467.1"/>
    </source>
</evidence>
<dbReference type="InterPro" id="IPR008947">
    <property type="entry name" value="PLipase_C/P1_nuclease_dom_sf"/>
</dbReference>
<evidence type="ECO:0000256" key="1">
    <source>
        <dbReference type="ARBA" id="ARBA00009547"/>
    </source>
</evidence>
<protein>
    <submittedName>
        <fullName evidence="9">Uncharacterized protein</fullName>
    </submittedName>
</protein>
<keyword evidence="3" id="KW-0479">Metal-binding</keyword>
<dbReference type="OrthoDB" id="10264110at2759"/>
<dbReference type="GO" id="GO:0003676">
    <property type="term" value="F:nucleic acid binding"/>
    <property type="evidence" value="ECO:0007669"/>
    <property type="project" value="InterPro"/>
</dbReference>
<keyword evidence="4" id="KW-0255">Endonuclease</keyword>
<keyword evidence="10" id="KW-1185">Reference proteome</keyword>
<dbReference type="GO" id="GO:0004519">
    <property type="term" value="F:endonuclease activity"/>
    <property type="evidence" value="ECO:0007669"/>
    <property type="project" value="UniProtKB-KW"/>
</dbReference>
<dbReference type="SUPFAM" id="SSF48537">
    <property type="entry name" value="Phospholipase C/P1 nuclease"/>
    <property type="match status" value="1"/>
</dbReference>
<reference evidence="9" key="1">
    <citation type="submission" date="2016-10" db="EMBL/GenBank/DDBJ databases">
        <authorList>
            <person name="Benchimol M."/>
            <person name="Almeida L.G."/>
            <person name="Vasconcelos A.T."/>
            <person name="Perreira-Neves A."/>
            <person name="Rosa I.A."/>
            <person name="Tasca T."/>
            <person name="Bogo M.R."/>
            <person name="de Souza W."/>
        </authorList>
    </citation>
    <scope>NUCLEOTIDE SEQUENCE [LARGE SCALE GENOMIC DNA]</scope>
    <source>
        <strain evidence="9">K</strain>
    </source>
</reference>
<evidence type="ECO:0000256" key="6">
    <source>
        <dbReference type="ARBA" id="ARBA00023157"/>
    </source>
</evidence>
<keyword evidence="2" id="KW-0540">Nuclease</keyword>
<keyword evidence="8" id="KW-0812">Transmembrane</keyword>
<accession>A0A1J4JWT7</accession>
<evidence type="ECO:0000256" key="5">
    <source>
        <dbReference type="ARBA" id="ARBA00022801"/>
    </source>
</evidence>
<comment type="caution">
    <text evidence="9">The sequence shown here is derived from an EMBL/GenBank/DDBJ whole genome shotgun (WGS) entry which is preliminary data.</text>
</comment>
<sequence>MLFYFITSSFCWSPQMLAIAFEIGMKPFSDEYRNRMLNTFRVSGDDFERAAEGIQWLYNVEKPPFNIPSFNHWHFDYFSYNPEQLEITENSYTDNLYYNLGQTQAHLFAADSTKPWPFSFNLKHFLTSVCDAHSIFHASELFSSEFPKGDNHGKKFMISYNGKTKSILDFWEEGCGDFTQLNWNDVNDTANKIMKEFPTNPYNQTEISWSSVMKETREITKKFGYSDLSNNQKLTENYVEKCKEISRQQIAKAGYALQISLKRIAINQYQLPPLSIKGRKTETFAWSLLALLLPIVIFVFSRTHFRNQK</sequence>
<keyword evidence="6" id="KW-1015">Disulfide bond</keyword>
<dbReference type="Proteomes" id="UP000179807">
    <property type="component" value="Unassembled WGS sequence"/>
</dbReference>
<evidence type="ECO:0000256" key="2">
    <source>
        <dbReference type="ARBA" id="ARBA00022722"/>
    </source>
</evidence>
<dbReference type="RefSeq" id="XP_068356603.1">
    <property type="nucleotide sequence ID" value="XM_068493264.1"/>
</dbReference>
<dbReference type="EMBL" id="MLAK01000827">
    <property type="protein sequence ID" value="OHT03467.1"/>
    <property type="molecule type" value="Genomic_DNA"/>
</dbReference>
<evidence type="ECO:0000256" key="8">
    <source>
        <dbReference type="SAM" id="Phobius"/>
    </source>
</evidence>